<reference evidence="1" key="2">
    <citation type="journal article" date="2021" name="PeerJ">
        <title>Extensive microbial diversity within the chicken gut microbiome revealed by metagenomics and culture.</title>
        <authorList>
            <person name="Gilroy R."/>
            <person name="Ravi A."/>
            <person name="Getino M."/>
            <person name="Pursley I."/>
            <person name="Horton D.L."/>
            <person name="Alikhan N.F."/>
            <person name="Baker D."/>
            <person name="Gharbi K."/>
            <person name="Hall N."/>
            <person name="Watson M."/>
            <person name="Adriaenssens E.M."/>
            <person name="Foster-Nyarko E."/>
            <person name="Jarju S."/>
            <person name="Secka A."/>
            <person name="Antonio M."/>
            <person name="Oren A."/>
            <person name="Chaudhuri R.R."/>
            <person name="La Ragione R."/>
            <person name="Hildebrand F."/>
            <person name="Pallen M.J."/>
        </authorList>
    </citation>
    <scope>NUCLEOTIDE SEQUENCE</scope>
    <source>
        <strain evidence="1">ChiGjej1B1-22543</strain>
    </source>
</reference>
<evidence type="ECO:0008006" key="3">
    <source>
        <dbReference type="Google" id="ProtNLM"/>
    </source>
</evidence>
<evidence type="ECO:0000313" key="1">
    <source>
        <dbReference type="EMBL" id="HIU45569.1"/>
    </source>
</evidence>
<evidence type="ECO:0000313" key="2">
    <source>
        <dbReference type="Proteomes" id="UP000824070"/>
    </source>
</evidence>
<sequence length="380" mass="42307">MSKMSVVRRCYNCGAILQCEDEGKEGYIEPRLLEGGDETVLFCSKCWSTQRYNFAPRGPSISADYLTMLQDAQASDALIVYVVDLFSFESSFAPSVTKQIEGLNILVIANKRDLLPESASDEELRRYVGHRFRMARLQVKEDDVILTSLTSTYDVSAIREEIEKRRRRHDVYVIGAVAAGKTQLIYSFLRGYTNVSGEAVSTVNYPGTRLRVMRIPLDTSSYLYDTPGIPTDNAIQSKMNLDAARQVYPSEPVRRRNITLSQGDGIAMGGLGLLVLLKGNKQQVGCYFAPTLDLSKRPANKLAGGNGYFAELAAGAYRPLLAMKGESQSFDAFDIEVEEEGLRDIGIEGLGWFCFKGDKQTWRIFVPKGVAVYTTRSKVK</sequence>
<gene>
    <name evidence="1" type="ORF">IAC52_04660</name>
</gene>
<dbReference type="InterPro" id="IPR050896">
    <property type="entry name" value="Mito_lipid_metab_GTPase"/>
</dbReference>
<proteinExistence type="predicted"/>
<protein>
    <recommendedName>
        <fullName evidence="3">Ribosome biogenesis GTPase YqeH</fullName>
    </recommendedName>
</protein>
<reference evidence="1" key="1">
    <citation type="submission" date="2020-10" db="EMBL/GenBank/DDBJ databases">
        <authorList>
            <person name="Gilroy R."/>
        </authorList>
    </citation>
    <scope>NUCLEOTIDE SEQUENCE</scope>
    <source>
        <strain evidence="1">ChiGjej1B1-22543</strain>
    </source>
</reference>
<comment type="caution">
    <text evidence="1">The sequence shown here is derived from an EMBL/GenBank/DDBJ whole genome shotgun (WGS) entry which is preliminary data.</text>
</comment>
<dbReference type="PANTHER" id="PTHR46434">
    <property type="entry name" value="GENETIC INTERACTOR OF PROHIBITINS 3, MITOCHONDRIAL"/>
    <property type="match status" value="1"/>
</dbReference>
<dbReference type="Proteomes" id="UP000824070">
    <property type="component" value="Unassembled WGS sequence"/>
</dbReference>
<dbReference type="AlphaFoldDB" id="A0A9D1LPB7"/>
<dbReference type="Gene3D" id="3.40.50.300">
    <property type="entry name" value="P-loop containing nucleotide triphosphate hydrolases"/>
    <property type="match status" value="1"/>
</dbReference>
<name>A0A9D1LPB7_9FIRM</name>
<dbReference type="PANTHER" id="PTHR46434:SF1">
    <property type="entry name" value="GENETIC INTERACTOR OF PROHIBITINS 3, MITOCHONDRIAL"/>
    <property type="match status" value="1"/>
</dbReference>
<organism evidence="1 2">
    <name type="scientific">Candidatus Alloenteromonas pullicola</name>
    <dbReference type="NCBI Taxonomy" id="2840784"/>
    <lineage>
        <taxon>Bacteria</taxon>
        <taxon>Bacillati</taxon>
        <taxon>Bacillota</taxon>
        <taxon>Bacillota incertae sedis</taxon>
        <taxon>Candidatus Alloenteromonas</taxon>
    </lineage>
</organism>
<accession>A0A9D1LPB7</accession>
<dbReference type="EMBL" id="DVMV01000039">
    <property type="protein sequence ID" value="HIU45569.1"/>
    <property type="molecule type" value="Genomic_DNA"/>
</dbReference>
<dbReference type="SUPFAM" id="SSF52540">
    <property type="entry name" value="P-loop containing nucleoside triphosphate hydrolases"/>
    <property type="match status" value="1"/>
</dbReference>
<dbReference type="InterPro" id="IPR027417">
    <property type="entry name" value="P-loop_NTPase"/>
</dbReference>